<evidence type="ECO:0000313" key="2">
    <source>
        <dbReference type="EMBL" id="KAF7220996.1"/>
    </source>
</evidence>
<feature type="compositionally biased region" description="Polar residues" evidence="1">
    <location>
        <begin position="12"/>
        <end position="36"/>
    </location>
</feature>
<feature type="compositionally biased region" description="Polar residues" evidence="1">
    <location>
        <begin position="99"/>
        <end position="140"/>
    </location>
</feature>
<evidence type="ECO:0000313" key="3">
    <source>
        <dbReference type="Proteomes" id="UP000822369"/>
    </source>
</evidence>
<dbReference type="KEGG" id="nfu:107376520"/>
<feature type="region of interest" description="Disordered" evidence="1">
    <location>
        <begin position="243"/>
        <end position="276"/>
    </location>
</feature>
<gene>
    <name evidence="2" type="ORF">G4P62_003468</name>
</gene>
<evidence type="ECO:0000256" key="1">
    <source>
        <dbReference type="SAM" id="MobiDB-lite"/>
    </source>
</evidence>
<feature type="region of interest" description="Disordered" evidence="1">
    <location>
        <begin position="1"/>
        <end position="156"/>
    </location>
</feature>
<accession>A0A9D2YHM9</accession>
<feature type="compositionally biased region" description="Polar residues" evidence="1">
    <location>
        <begin position="56"/>
        <end position="74"/>
    </location>
</feature>
<dbReference type="Proteomes" id="UP000822369">
    <property type="component" value="Chromosome 6"/>
</dbReference>
<organism evidence="2 3">
    <name type="scientific">Nothobranchius furzeri</name>
    <name type="common">Turquoise killifish</name>
    <dbReference type="NCBI Taxonomy" id="105023"/>
    <lineage>
        <taxon>Eukaryota</taxon>
        <taxon>Metazoa</taxon>
        <taxon>Chordata</taxon>
        <taxon>Craniata</taxon>
        <taxon>Vertebrata</taxon>
        <taxon>Euteleostomi</taxon>
        <taxon>Actinopterygii</taxon>
        <taxon>Neopterygii</taxon>
        <taxon>Teleostei</taxon>
        <taxon>Neoteleostei</taxon>
        <taxon>Acanthomorphata</taxon>
        <taxon>Ovalentaria</taxon>
        <taxon>Atherinomorphae</taxon>
        <taxon>Cyprinodontiformes</taxon>
        <taxon>Nothobranchiidae</taxon>
        <taxon>Nothobranchius</taxon>
    </lineage>
</organism>
<sequence length="276" mass="30152">MPPKPFPAGQDVSPTSVPAGQNLPNAIGQPPSQYYSVNMPLKPFPAGQDVPPTSVPAGQNLPNTIGQPPSQYYSVNMPPKPFPAVQDVPPTSVPAGQDIPNTVDQLSSNFLSANVQPPSSPSLNTAEWYGQNNVIDSTEYASPPKKPSPQSQGKSRSEDWWDYFFSNFFGDEDLDEDLEPQNSVIGTEKYWFPQVGFSSKAQEPLTPPPPRPQIYIVHTKGNYKRGRVVHTKSVYSPKYETPILKYPKGSKASGGPSDNLSNLLEDHLKNDGEESD</sequence>
<comment type="caution">
    <text evidence="2">The sequence shown here is derived from an EMBL/GenBank/DDBJ whole genome shotgun (WGS) entry which is preliminary data.</text>
</comment>
<proteinExistence type="predicted"/>
<dbReference type="AlphaFoldDB" id="A0A9D2YHM9"/>
<dbReference type="EMBL" id="JAAVVJ010000006">
    <property type="protein sequence ID" value="KAF7220996.1"/>
    <property type="molecule type" value="Genomic_DNA"/>
</dbReference>
<name>A0A9D2YHM9_NOTFU</name>
<feature type="compositionally biased region" description="Basic and acidic residues" evidence="1">
    <location>
        <begin position="264"/>
        <end position="276"/>
    </location>
</feature>
<protein>
    <submittedName>
        <fullName evidence="2">Leucine-rich repeat extensin-like protein 5</fullName>
    </submittedName>
</protein>
<reference evidence="2" key="1">
    <citation type="submission" date="2020-03" db="EMBL/GenBank/DDBJ databases">
        <title>Intra-Species Differences in Population Size shape Life History and Genome Evolution.</title>
        <authorList>
            <person name="Willemsen D."/>
            <person name="Cui R."/>
            <person name="Valenzano D.R."/>
        </authorList>
    </citation>
    <scope>NUCLEOTIDE SEQUENCE</scope>
    <source>
        <strain evidence="2">GRZ</strain>
        <tissue evidence="2">Whole</tissue>
    </source>
</reference>